<organism evidence="2 3">
    <name type="scientific">Rhizobium straminoryzae</name>
    <dbReference type="NCBI Taxonomy" id="1387186"/>
    <lineage>
        <taxon>Bacteria</taxon>
        <taxon>Pseudomonadati</taxon>
        <taxon>Pseudomonadota</taxon>
        <taxon>Alphaproteobacteria</taxon>
        <taxon>Hyphomicrobiales</taxon>
        <taxon>Rhizobiaceae</taxon>
        <taxon>Rhizobium/Agrobacterium group</taxon>
        <taxon>Rhizobium</taxon>
    </lineage>
</organism>
<reference evidence="2 3" key="1">
    <citation type="submission" date="2019-07" db="EMBL/GenBank/DDBJ databases">
        <title>Ln-dependent methylotrophs.</title>
        <authorList>
            <person name="Tani A."/>
        </authorList>
    </citation>
    <scope>NUCLEOTIDE SEQUENCE [LARGE SCALE GENOMIC DNA]</scope>
    <source>
        <strain evidence="2 3">SM12</strain>
    </source>
</reference>
<name>A0A549ST64_9HYPH</name>
<sequence length="74" mass="8271">MKRVIAFTFAALIGASTVVFAEDLRHAANGRLSIHSVGDWVSQDVIDQGHAYVEHYQVQADHTLKLMDRQPIQP</sequence>
<keyword evidence="1" id="KW-0732">Signal</keyword>
<evidence type="ECO:0000313" key="3">
    <source>
        <dbReference type="Proteomes" id="UP000316801"/>
    </source>
</evidence>
<feature type="signal peptide" evidence="1">
    <location>
        <begin position="1"/>
        <end position="21"/>
    </location>
</feature>
<evidence type="ECO:0000313" key="2">
    <source>
        <dbReference type="EMBL" id="TRL32768.1"/>
    </source>
</evidence>
<proteinExistence type="predicted"/>
<gene>
    <name evidence="2" type="ORF">FNA46_23345</name>
</gene>
<dbReference type="Proteomes" id="UP000316801">
    <property type="component" value="Unassembled WGS sequence"/>
</dbReference>
<evidence type="ECO:0000256" key="1">
    <source>
        <dbReference type="SAM" id="SignalP"/>
    </source>
</evidence>
<dbReference type="AlphaFoldDB" id="A0A549ST64"/>
<dbReference type="EMBL" id="VJMG01000081">
    <property type="protein sequence ID" value="TRL32768.1"/>
    <property type="molecule type" value="Genomic_DNA"/>
</dbReference>
<keyword evidence="3" id="KW-1185">Reference proteome</keyword>
<feature type="chain" id="PRO_5022082501" description="PepSY domain-containing protein" evidence="1">
    <location>
        <begin position="22"/>
        <end position="74"/>
    </location>
</feature>
<protein>
    <recommendedName>
        <fullName evidence="4">PepSY domain-containing protein</fullName>
    </recommendedName>
</protein>
<accession>A0A549ST64</accession>
<dbReference type="RefSeq" id="WP_143127623.1">
    <property type="nucleotide sequence ID" value="NZ_VJMG01000081.1"/>
</dbReference>
<comment type="caution">
    <text evidence="2">The sequence shown here is derived from an EMBL/GenBank/DDBJ whole genome shotgun (WGS) entry which is preliminary data.</text>
</comment>
<evidence type="ECO:0008006" key="4">
    <source>
        <dbReference type="Google" id="ProtNLM"/>
    </source>
</evidence>